<reference evidence="1" key="1">
    <citation type="submission" date="2022-11" db="EMBL/GenBank/DDBJ databases">
        <authorList>
            <person name="Petersen C."/>
        </authorList>
    </citation>
    <scope>NUCLEOTIDE SEQUENCE</scope>
    <source>
        <strain evidence="1">IBT 20477</strain>
    </source>
</reference>
<reference evidence="1" key="2">
    <citation type="journal article" date="2023" name="IMA Fungus">
        <title>Comparative genomic study of the Penicillium genus elucidates a diverse pangenome and 15 lateral gene transfer events.</title>
        <authorList>
            <person name="Petersen C."/>
            <person name="Sorensen T."/>
            <person name="Nielsen M.R."/>
            <person name="Sondergaard T.E."/>
            <person name="Sorensen J.L."/>
            <person name="Fitzpatrick D.A."/>
            <person name="Frisvad J.C."/>
            <person name="Nielsen K.L."/>
        </authorList>
    </citation>
    <scope>NUCLEOTIDE SEQUENCE</scope>
    <source>
        <strain evidence="1">IBT 20477</strain>
    </source>
</reference>
<protein>
    <submittedName>
        <fullName evidence="1">Uncharacterized protein</fullName>
    </submittedName>
</protein>
<organism evidence="1 2">
    <name type="scientific">Penicillium cf. viridicatum</name>
    <dbReference type="NCBI Taxonomy" id="2972119"/>
    <lineage>
        <taxon>Eukaryota</taxon>
        <taxon>Fungi</taxon>
        <taxon>Dikarya</taxon>
        <taxon>Ascomycota</taxon>
        <taxon>Pezizomycotina</taxon>
        <taxon>Eurotiomycetes</taxon>
        <taxon>Eurotiomycetidae</taxon>
        <taxon>Eurotiales</taxon>
        <taxon>Aspergillaceae</taxon>
        <taxon>Penicillium</taxon>
    </lineage>
</organism>
<dbReference type="EMBL" id="JAPQKQ010000006">
    <property type="protein sequence ID" value="KAJ5192198.1"/>
    <property type="molecule type" value="Genomic_DNA"/>
</dbReference>
<keyword evidence="2" id="KW-1185">Reference proteome</keyword>
<dbReference type="Proteomes" id="UP001150942">
    <property type="component" value="Unassembled WGS sequence"/>
</dbReference>
<dbReference type="PANTHER" id="PTHR37535:SF4">
    <property type="entry name" value="FLUG DOMAIN-CONTAINING PROTEIN"/>
    <property type="match status" value="1"/>
</dbReference>
<evidence type="ECO:0000313" key="1">
    <source>
        <dbReference type="EMBL" id="KAJ5192198.1"/>
    </source>
</evidence>
<sequence length="101" mass="11799">SGMKTFVRFFRMHYREQMKYEFPIKLDEYGLDKGAKTQPTMNIDDVLFTTYHLMTKSEIAFPTFRAPFQLNTLRKMMTATSARPGTLVESSGYLRKNDALK</sequence>
<dbReference type="PANTHER" id="PTHR37535">
    <property type="entry name" value="FLUG DOMAIN PROTEIN"/>
    <property type="match status" value="1"/>
</dbReference>
<dbReference type="AlphaFoldDB" id="A0A9W9J8T4"/>
<proteinExistence type="predicted"/>
<name>A0A9W9J8T4_9EURO</name>
<accession>A0A9W9J8T4</accession>
<feature type="non-terminal residue" evidence="1">
    <location>
        <position position="1"/>
    </location>
</feature>
<gene>
    <name evidence="1" type="ORF">N7449_008340</name>
</gene>
<dbReference type="OrthoDB" id="4367764at2759"/>
<evidence type="ECO:0000313" key="2">
    <source>
        <dbReference type="Proteomes" id="UP001150942"/>
    </source>
</evidence>
<comment type="caution">
    <text evidence="1">The sequence shown here is derived from an EMBL/GenBank/DDBJ whole genome shotgun (WGS) entry which is preliminary data.</text>
</comment>